<keyword evidence="2" id="KW-1185">Reference proteome</keyword>
<dbReference type="AlphaFoldDB" id="A0A7W3M0F9"/>
<protein>
    <submittedName>
        <fullName evidence="1">Uncharacterized protein</fullName>
    </submittedName>
</protein>
<dbReference type="Proteomes" id="UP000572680">
    <property type="component" value="Unassembled WGS sequence"/>
</dbReference>
<name>A0A7W3M0F9_ACTNM</name>
<proteinExistence type="predicted"/>
<gene>
    <name evidence="1" type="ORF">HNR61_009423</name>
</gene>
<comment type="caution">
    <text evidence="1">The sequence shown here is derived from an EMBL/GenBank/DDBJ whole genome shotgun (WGS) entry which is preliminary data.</text>
</comment>
<organism evidence="1 2">
    <name type="scientific">Actinomadura namibiensis</name>
    <dbReference type="NCBI Taxonomy" id="182080"/>
    <lineage>
        <taxon>Bacteria</taxon>
        <taxon>Bacillati</taxon>
        <taxon>Actinomycetota</taxon>
        <taxon>Actinomycetes</taxon>
        <taxon>Streptosporangiales</taxon>
        <taxon>Thermomonosporaceae</taxon>
        <taxon>Actinomadura</taxon>
    </lineage>
</organism>
<dbReference type="RefSeq" id="WP_182849519.1">
    <property type="nucleotide sequence ID" value="NZ_BAAALP010000091.1"/>
</dbReference>
<dbReference type="EMBL" id="JACJIA010000029">
    <property type="protein sequence ID" value="MBA8957724.1"/>
    <property type="molecule type" value="Genomic_DNA"/>
</dbReference>
<reference evidence="1 2" key="1">
    <citation type="submission" date="2020-08" db="EMBL/GenBank/DDBJ databases">
        <title>Genomic Encyclopedia of Type Strains, Phase IV (KMG-IV): sequencing the most valuable type-strain genomes for metagenomic binning, comparative biology and taxonomic classification.</title>
        <authorList>
            <person name="Goeker M."/>
        </authorList>
    </citation>
    <scope>NUCLEOTIDE SEQUENCE [LARGE SCALE GENOMIC DNA]</scope>
    <source>
        <strain evidence="1 2">DSM 44197</strain>
    </source>
</reference>
<accession>A0A7W3M0F9</accession>
<sequence>MTAAPTSRTPEETRHETRYWRIRTRLEVVRLGLWAALQAVWEMIHRS</sequence>
<evidence type="ECO:0000313" key="2">
    <source>
        <dbReference type="Proteomes" id="UP000572680"/>
    </source>
</evidence>
<evidence type="ECO:0000313" key="1">
    <source>
        <dbReference type="EMBL" id="MBA8957724.1"/>
    </source>
</evidence>